<proteinExistence type="predicted"/>
<evidence type="ECO:0000313" key="3">
    <source>
        <dbReference type="Proteomes" id="UP000194137"/>
    </source>
</evidence>
<dbReference type="InterPro" id="IPR029032">
    <property type="entry name" value="AhpD-like"/>
</dbReference>
<organism evidence="2 3">
    <name type="scientific">Pseudorhodoplanes sinuspersici</name>
    <dbReference type="NCBI Taxonomy" id="1235591"/>
    <lineage>
        <taxon>Bacteria</taxon>
        <taxon>Pseudomonadati</taxon>
        <taxon>Pseudomonadota</taxon>
        <taxon>Alphaproteobacteria</taxon>
        <taxon>Hyphomicrobiales</taxon>
        <taxon>Pseudorhodoplanes</taxon>
    </lineage>
</organism>
<protein>
    <submittedName>
        <fullName evidence="2">4-carboxymuconolactone decarboxylase</fullName>
    </submittedName>
</protein>
<dbReference type="InterPro" id="IPR052512">
    <property type="entry name" value="4CMD/NDH-1_regulator"/>
</dbReference>
<gene>
    <name evidence="2" type="ORF">CAK95_24100</name>
</gene>
<dbReference type="AlphaFoldDB" id="A0A1W7A0Q5"/>
<dbReference type="InterPro" id="IPR003779">
    <property type="entry name" value="CMD-like"/>
</dbReference>
<keyword evidence="3" id="KW-1185">Reference proteome</keyword>
<dbReference type="GO" id="GO:0051920">
    <property type="term" value="F:peroxiredoxin activity"/>
    <property type="evidence" value="ECO:0007669"/>
    <property type="project" value="InterPro"/>
</dbReference>
<dbReference type="Proteomes" id="UP000194137">
    <property type="component" value="Chromosome"/>
</dbReference>
<accession>A0A1W7A0Q5</accession>
<name>A0A1W7A0Q5_9HYPH</name>
<dbReference type="SUPFAM" id="SSF69118">
    <property type="entry name" value="AhpD-like"/>
    <property type="match status" value="1"/>
</dbReference>
<dbReference type="PANTHER" id="PTHR33570:SF2">
    <property type="entry name" value="CARBOXYMUCONOLACTONE DECARBOXYLASE-LIKE DOMAIN-CONTAINING PROTEIN"/>
    <property type="match status" value="1"/>
</dbReference>
<dbReference type="STRING" id="1235591.CAK95_24100"/>
<dbReference type="PANTHER" id="PTHR33570">
    <property type="entry name" value="4-CARBOXYMUCONOLACTONE DECARBOXYLASE FAMILY PROTEIN"/>
    <property type="match status" value="1"/>
</dbReference>
<evidence type="ECO:0000313" key="2">
    <source>
        <dbReference type="EMBL" id="ARQ03168.1"/>
    </source>
</evidence>
<reference evidence="2 3" key="1">
    <citation type="submission" date="2017-05" db="EMBL/GenBank/DDBJ databases">
        <title>Full genome sequence of Pseudorhodoplanes sinuspersici.</title>
        <authorList>
            <person name="Dastgheib S.M.M."/>
            <person name="Shavandi M."/>
            <person name="Tirandaz H."/>
        </authorList>
    </citation>
    <scope>NUCLEOTIDE SEQUENCE [LARGE SCALE GENOMIC DNA]</scope>
    <source>
        <strain evidence="2 3">RIPI110</strain>
    </source>
</reference>
<dbReference type="OrthoDB" id="7507676at2"/>
<dbReference type="Gene3D" id="1.20.1290.10">
    <property type="entry name" value="AhpD-like"/>
    <property type="match status" value="1"/>
</dbReference>
<sequence>MKDPVFAGGMKVRRAMWGRDGAEGQINAAGDFIWPLQEIVTKYCFGETWTRPKLSRKIRSMITLAMLVAMARPHELSVHVRGAIANGVTKDEIQEILIHAMVYSGIPRGVEAFRAAEATLKDMGLE</sequence>
<dbReference type="KEGG" id="psin:CAK95_24100"/>
<dbReference type="Pfam" id="PF02627">
    <property type="entry name" value="CMD"/>
    <property type="match status" value="1"/>
</dbReference>
<evidence type="ECO:0000259" key="1">
    <source>
        <dbReference type="Pfam" id="PF02627"/>
    </source>
</evidence>
<dbReference type="EMBL" id="CP021112">
    <property type="protein sequence ID" value="ARQ03168.1"/>
    <property type="molecule type" value="Genomic_DNA"/>
</dbReference>
<feature type="domain" description="Carboxymuconolactone decarboxylase-like" evidence="1">
    <location>
        <begin position="36"/>
        <end position="118"/>
    </location>
</feature>